<comment type="caution">
    <text evidence="4">The sequence shown here is derived from an EMBL/GenBank/DDBJ whole genome shotgun (WGS) entry which is preliminary data.</text>
</comment>
<dbReference type="GO" id="GO:0008270">
    <property type="term" value="F:zinc ion binding"/>
    <property type="evidence" value="ECO:0007669"/>
    <property type="project" value="UniProtKB-KW"/>
</dbReference>
<gene>
    <name evidence="4" type="ORF">RF55_7825</name>
</gene>
<dbReference type="SUPFAM" id="SSF57756">
    <property type="entry name" value="Retrovirus zinc finger-like domains"/>
    <property type="match status" value="1"/>
</dbReference>
<keyword evidence="1" id="KW-0863">Zinc-finger</keyword>
<proteinExistence type="predicted"/>
<feature type="compositionally biased region" description="Polar residues" evidence="2">
    <location>
        <begin position="532"/>
        <end position="543"/>
    </location>
</feature>
<feature type="domain" description="CCHC-type" evidence="3">
    <location>
        <begin position="781"/>
        <end position="795"/>
    </location>
</feature>
<dbReference type="InterPro" id="IPR001878">
    <property type="entry name" value="Znf_CCHC"/>
</dbReference>
<reference evidence="4 5" key="1">
    <citation type="submission" date="2015-04" db="EMBL/GenBank/DDBJ databases">
        <title>Lasius niger genome sequencing.</title>
        <authorList>
            <person name="Konorov E.A."/>
            <person name="Nikitin M.A."/>
            <person name="Kirill M.V."/>
            <person name="Chang P."/>
        </authorList>
    </citation>
    <scope>NUCLEOTIDE SEQUENCE [LARGE SCALE GENOMIC DNA]</scope>
    <source>
        <tissue evidence="4">Whole</tissue>
    </source>
</reference>
<feature type="region of interest" description="Disordered" evidence="2">
    <location>
        <begin position="1"/>
        <end position="43"/>
    </location>
</feature>
<feature type="compositionally biased region" description="Basic residues" evidence="2">
    <location>
        <begin position="469"/>
        <end position="481"/>
    </location>
</feature>
<feature type="compositionally biased region" description="Polar residues" evidence="2">
    <location>
        <begin position="924"/>
        <end position="941"/>
    </location>
</feature>
<dbReference type="PROSITE" id="PS50158">
    <property type="entry name" value="ZF_CCHC"/>
    <property type="match status" value="2"/>
</dbReference>
<feature type="compositionally biased region" description="Basic and acidic residues" evidence="2">
    <location>
        <begin position="891"/>
        <end position="900"/>
    </location>
</feature>
<dbReference type="SMART" id="SM00343">
    <property type="entry name" value="ZnF_C2HC"/>
    <property type="match status" value="2"/>
</dbReference>
<evidence type="ECO:0000256" key="1">
    <source>
        <dbReference type="PROSITE-ProRule" id="PRU00047"/>
    </source>
</evidence>
<keyword evidence="5" id="KW-1185">Reference proteome</keyword>
<dbReference type="GO" id="GO:0003676">
    <property type="term" value="F:nucleic acid binding"/>
    <property type="evidence" value="ECO:0007669"/>
    <property type="project" value="InterPro"/>
</dbReference>
<feature type="region of interest" description="Disordered" evidence="2">
    <location>
        <begin position="526"/>
        <end position="598"/>
    </location>
</feature>
<accession>A0A0J7NI85</accession>
<name>A0A0J7NI85_LASNI</name>
<evidence type="ECO:0000256" key="2">
    <source>
        <dbReference type="SAM" id="MobiDB-lite"/>
    </source>
</evidence>
<dbReference type="PaxDb" id="67767-A0A0J7NI85"/>
<feature type="region of interest" description="Disordered" evidence="2">
    <location>
        <begin position="458"/>
        <end position="507"/>
    </location>
</feature>
<keyword evidence="1" id="KW-0862">Zinc</keyword>
<feature type="compositionally biased region" description="Basic residues" evidence="2">
    <location>
        <begin position="98"/>
        <end position="108"/>
    </location>
</feature>
<protein>
    <submittedName>
        <fullName evidence="4">Gag-like protein</fullName>
    </submittedName>
</protein>
<dbReference type="OrthoDB" id="7554769at2759"/>
<evidence type="ECO:0000313" key="5">
    <source>
        <dbReference type="Proteomes" id="UP000036403"/>
    </source>
</evidence>
<keyword evidence="1" id="KW-0479">Metal-binding</keyword>
<feature type="region of interest" description="Disordered" evidence="2">
    <location>
        <begin position="98"/>
        <end position="171"/>
    </location>
</feature>
<feature type="region of interest" description="Disordered" evidence="2">
    <location>
        <begin position="818"/>
        <end position="950"/>
    </location>
</feature>
<dbReference type="Gene3D" id="4.10.60.10">
    <property type="entry name" value="Zinc finger, CCHC-type"/>
    <property type="match status" value="1"/>
</dbReference>
<feature type="compositionally biased region" description="Basic and acidic residues" evidence="2">
    <location>
        <begin position="143"/>
        <end position="158"/>
    </location>
</feature>
<dbReference type="EMBL" id="LBMM01004634">
    <property type="protein sequence ID" value="KMQ92220.1"/>
    <property type="molecule type" value="Genomic_DNA"/>
</dbReference>
<sequence>MKMDQGNMMNLPSQEERTSRDRRSGDIVPVPAVSSSNDGPAVGFEESSAVEMAIALTGGVEESAGTSRRDADALLVTVRNPELRLVRVEEIVSFRSPLRRPPKDRKKQVGAIYKHLGSPPDTERAQSSAIEISDDEANSESSSVKESDKDRIARGDRCRRGRSPTTGEWVGKTKAKTDYNAARARELQLDEIEKILDPRAPPKWTESKQNLPRVEDLRKDLEELSHVEIEKKACDSLNFLEKLSDISCGLSSRFVHEMRIAIRKLDASILELSDRLPRRIKAQSQLEKARDDYLRKKVERLEGELGIARLEISSLKAAFSPTGHSPPHKRAKGLNETATREIGTQMELGEVSSPDPITAPLPVSPVVGKATIDRGSSPVWSATPLVVTPTLARGVHGASDDVFFTKSRDLTALEQSLLDQIEALVMQKGSLLEDISRIRGDLDDPRKGLFSSVVEGKRSLPNTPVANSAKKRNKKKKRKIATKADVVMVQVHPPQSAARSRAEGADNVAPVAPDELWSRVVGRKARRLSRKNPITETEPSPYSRSDKERRRNNQTRVDHQPTSRRTENEELITRRGEEKRKRGPGLGPRPPSTAAVSVTLKPGVTLSYRDVMSEARSNIDLEKLGITDSRTRQAINGGIIQIPGKDRSKKADDLASHLDAVLKGKGVIIGRPSKCSELSIRGLDITVNPEDILVEVAKMGGCRKEEIRIGQIRETPVGLGSVWVRCPALAARRVVRAGSIRVGWGQAIVEPLRPRPLVCYRCLEQGHVRQRCTSVIDRSDRCFRCGVSGHRLGQCSAEPRCPLCTDLGRSAGHVLGGRGCAPPPPHVTPDDRDVVPRSRVSSGAQVEKPLSMDVSFCNQETVDPRGSQAKRIRDTTPSPEIVSKKTRRRQREGMEIEPRVDQPGPSHSSSLNRGNIEVEARESAGTSASLSPANAASTNGSFVKRKNHGR</sequence>
<dbReference type="InterPro" id="IPR036875">
    <property type="entry name" value="Znf_CCHC_sf"/>
</dbReference>
<feature type="domain" description="CCHC-type" evidence="3">
    <location>
        <begin position="759"/>
        <end position="774"/>
    </location>
</feature>
<feature type="compositionally biased region" description="Basic and acidic residues" evidence="2">
    <location>
        <begin position="14"/>
        <end position="25"/>
    </location>
</feature>
<evidence type="ECO:0000259" key="3">
    <source>
        <dbReference type="PROSITE" id="PS50158"/>
    </source>
</evidence>
<dbReference type="AlphaFoldDB" id="A0A0J7NI85"/>
<dbReference type="Proteomes" id="UP000036403">
    <property type="component" value="Unassembled WGS sequence"/>
</dbReference>
<organism evidence="4 5">
    <name type="scientific">Lasius niger</name>
    <name type="common">Black garden ant</name>
    <dbReference type="NCBI Taxonomy" id="67767"/>
    <lineage>
        <taxon>Eukaryota</taxon>
        <taxon>Metazoa</taxon>
        <taxon>Ecdysozoa</taxon>
        <taxon>Arthropoda</taxon>
        <taxon>Hexapoda</taxon>
        <taxon>Insecta</taxon>
        <taxon>Pterygota</taxon>
        <taxon>Neoptera</taxon>
        <taxon>Endopterygota</taxon>
        <taxon>Hymenoptera</taxon>
        <taxon>Apocrita</taxon>
        <taxon>Aculeata</taxon>
        <taxon>Formicoidea</taxon>
        <taxon>Formicidae</taxon>
        <taxon>Formicinae</taxon>
        <taxon>Lasius</taxon>
        <taxon>Lasius</taxon>
    </lineage>
</organism>
<evidence type="ECO:0000313" key="4">
    <source>
        <dbReference type="EMBL" id="KMQ92220.1"/>
    </source>
</evidence>
<feature type="compositionally biased region" description="Basic and acidic residues" evidence="2">
    <location>
        <begin position="544"/>
        <end position="580"/>
    </location>
</feature>